<evidence type="ECO:0000256" key="4">
    <source>
        <dbReference type="ARBA" id="ARBA00023136"/>
    </source>
</evidence>
<gene>
    <name evidence="8" type="ORF">SAMN05444145_106175</name>
</gene>
<comment type="similarity">
    <text evidence="2">Belongs to the SusD family.</text>
</comment>
<sequence>MKKILFILLSAFVLGSCDFLDEESKTQIPLDNYFNNEEEAMLFLYGAYYQVRNTVFGTDFMYLTDTMTDNIDYSSTNVDRKGVTYLTLNVNNSLVKNIWGKFYAVVEQCNILIDQLEKRPELSPANSENIIAEAKFIRAWAYFNLVQLWGDVPLMTVPVYSIKEDNIRPERSSVDAVYSTIISDMEWVTTIVEEKPSAITVASGVSYPLTISRAAAKTLLAQMYLVRKEYMNVIETLKLFADGTQVNEDYGLCPEYKYIFDTRYKEREERKKEILWEITAKSEDKYNNTWHREVAPSELKGASGEKIEGATNGYQSYTPSYDLFNSYDTGDMRYRQTYQITSSSKPHFLKGYDVAALNQNLAGPNVILLRSADAYLMLAEAYNELGAPDKSVFFLNLVRSRATLTGLDATLSHDELADAILDERRWEFAGEGAYRLYDLRRTGRYLDVMQKFTQRVVEMSAEDLKQSFINPMDGKKTPELSIPFIKLSKNAQSRHLLLPIPADERIANPKLTQNPGWN</sequence>
<accession>A0A1H4E4L1</accession>
<dbReference type="PROSITE" id="PS51257">
    <property type="entry name" value="PROKAR_LIPOPROTEIN"/>
    <property type="match status" value="1"/>
</dbReference>
<dbReference type="Pfam" id="PF14322">
    <property type="entry name" value="SusD-like_3"/>
    <property type="match status" value="1"/>
</dbReference>
<dbReference type="RefSeq" id="WP_010266439.1">
    <property type="nucleotide sequence ID" value="NZ_CAEG01000021.1"/>
</dbReference>
<reference evidence="8 9" key="1">
    <citation type="submission" date="2016-10" db="EMBL/GenBank/DDBJ databases">
        <authorList>
            <person name="de Groot N.N."/>
        </authorList>
    </citation>
    <scope>NUCLEOTIDE SEQUENCE [LARGE SCALE GENOMIC DNA]</scope>
    <source>
        <strain evidence="8 9">DSM 25383</strain>
    </source>
</reference>
<keyword evidence="4" id="KW-0472">Membrane</keyword>
<dbReference type="InterPro" id="IPR011990">
    <property type="entry name" value="TPR-like_helical_dom_sf"/>
</dbReference>
<evidence type="ECO:0000259" key="7">
    <source>
        <dbReference type="Pfam" id="PF14322"/>
    </source>
</evidence>
<protein>
    <submittedName>
        <fullName evidence="8">RagB/SusD domain-containing protein</fullName>
    </submittedName>
</protein>
<keyword evidence="5" id="KW-0998">Cell outer membrane</keyword>
<dbReference type="InterPro" id="IPR012944">
    <property type="entry name" value="SusD_RagB_dom"/>
</dbReference>
<dbReference type="OrthoDB" id="727588at2"/>
<dbReference type="Pfam" id="PF07980">
    <property type="entry name" value="SusD_RagB"/>
    <property type="match status" value="1"/>
</dbReference>
<evidence type="ECO:0000256" key="3">
    <source>
        <dbReference type="ARBA" id="ARBA00022729"/>
    </source>
</evidence>
<dbReference type="STRING" id="1033731.SAMN05444145_106175"/>
<keyword evidence="9" id="KW-1185">Reference proteome</keyword>
<dbReference type="SUPFAM" id="SSF48452">
    <property type="entry name" value="TPR-like"/>
    <property type="match status" value="1"/>
</dbReference>
<keyword evidence="3" id="KW-0732">Signal</keyword>
<feature type="domain" description="RagB/SusD" evidence="6">
    <location>
        <begin position="235"/>
        <end position="517"/>
    </location>
</feature>
<dbReference type="EMBL" id="FNRI01000006">
    <property type="protein sequence ID" value="SEA79719.1"/>
    <property type="molecule type" value="Genomic_DNA"/>
</dbReference>
<evidence type="ECO:0000256" key="2">
    <source>
        <dbReference type="ARBA" id="ARBA00006275"/>
    </source>
</evidence>
<evidence type="ECO:0000313" key="9">
    <source>
        <dbReference type="Proteomes" id="UP000183253"/>
    </source>
</evidence>
<evidence type="ECO:0000259" key="6">
    <source>
        <dbReference type="Pfam" id="PF07980"/>
    </source>
</evidence>
<dbReference type="Gene3D" id="1.25.40.390">
    <property type="match status" value="1"/>
</dbReference>
<proteinExistence type="inferred from homology"/>
<dbReference type="InterPro" id="IPR033985">
    <property type="entry name" value="SusD-like_N"/>
</dbReference>
<comment type="subcellular location">
    <subcellularLocation>
        <location evidence="1">Cell outer membrane</location>
    </subcellularLocation>
</comment>
<dbReference type="CDD" id="cd08977">
    <property type="entry name" value="SusD"/>
    <property type="match status" value="1"/>
</dbReference>
<feature type="domain" description="SusD-like N-terminal" evidence="7">
    <location>
        <begin position="18"/>
        <end position="225"/>
    </location>
</feature>
<dbReference type="AlphaFoldDB" id="A0A1H4E4L1"/>
<organism evidence="8 9">
    <name type="scientific">Alistipes timonensis JC136</name>
    <dbReference type="NCBI Taxonomy" id="1033731"/>
    <lineage>
        <taxon>Bacteria</taxon>
        <taxon>Pseudomonadati</taxon>
        <taxon>Bacteroidota</taxon>
        <taxon>Bacteroidia</taxon>
        <taxon>Bacteroidales</taxon>
        <taxon>Rikenellaceae</taxon>
        <taxon>Alistipes</taxon>
    </lineage>
</organism>
<name>A0A1H4E4L1_9BACT</name>
<evidence type="ECO:0000313" key="8">
    <source>
        <dbReference type="EMBL" id="SEA79719.1"/>
    </source>
</evidence>
<evidence type="ECO:0000256" key="1">
    <source>
        <dbReference type="ARBA" id="ARBA00004442"/>
    </source>
</evidence>
<evidence type="ECO:0000256" key="5">
    <source>
        <dbReference type="ARBA" id="ARBA00023237"/>
    </source>
</evidence>
<dbReference type="Proteomes" id="UP000183253">
    <property type="component" value="Unassembled WGS sequence"/>
</dbReference>
<dbReference type="GO" id="GO:0009279">
    <property type="term" value="C:cell outer membrane"/>
    <property type="evidence" value="ECO:0007669"/>
    <property type="project" value="UniProtKB-SubCell"/>
</dbReference>